<organism evidence="1 2">
    <name type="scientific">Cichorium intybus</name>
    <name type="common">Chicory</name>
    <dbReference type="NCBI Taxonomy" id="13427"/>
    <lineage>
        <taxon>Eukaryota</taxon>
        <taxon>Viridiplantae</taxon>
        <taxon>Streptophyta</taxon>
        <taxon>Embryophyta</taxon>
        <taxon>Tracheophyta</taxon>
        <taxon>Spermatophyta</taxon>
        <taxon>Magnoliopsida</taxon>
        <taxon>eudicotyledons</taxon>
        <taxon>Gunneridae</taxon>
        <taxon>Pentapetalae</taxon>
        <taxon>asterids</taxon>
        <taxon>campanulids</taxon>
        <taxon>Asterales</taxon>
        <taxon>Asteraceae</taxon>
        <taxon>Cichorioideae</taxon>
        <taxon>Cichorieae</taxon>
        <taxon>Cichoriinae</taxon>
        <taxon>Cichorium</taxon>
    </lineage>
</organism>
<reference evidence="2" key="1">
    <citation type="journal article" date="2022" name="Mol. Ecol. Resour.">
        <title>The genomes of chicory, endive, great burdock and yacon provide insights into Asteraceae palaeo-polyploidization history and plant inulin production.</title>
        <authorList>
            <person name="Fan W."/>
            <person name="Wang S."/>
            <person name="Wang H."/>
            <person name="Wang A."/>
            <person name="Jiang F."/>
            <person name="Liu H."/>
            <person name="Zhao H."/>
            <person name="Xu D."/>
            <person name="Zhang Y."/>
        </authorList>
    </citation>
    <scope>NUCLEOTIDE SEQUENCE [LARGE SCALE GENOMIC DNA]</scope>
    <source>
        <strain evidence="2">cv. Punajuju</strain>
    </source>
</reference>
<comment type="caution">
    <text evidence="1">The sequence shown here is derived from an EMBL/GenBank/DDBJ whole genome shotgun (WGS) entry which is preliminary data.</text>
</comment>
<dbReference type="EMBL" id="CM042014">
    <property type="protein sequence ID" value="KAI3723163.1"/>
    <property type="molecule type" value="Genomic_DNA"/>
</dbReference>
<name>A0ACB9BMB0_CICIN</name>
<proteinExistence type="predicted"/>
<evidence type="ECO:0000313" key="2">
    <source>
        <dbReference type="Proteomes" id="UP001055811"/>
    </source>
</evidence>
<keyword evidence="2" id="KW-1185">Reference proteome</keyword>
<reference evidence="1 2" key="2">
    <citation type="journal article" date="2022" name="Mol. Ecol. Resour.">
        <title>The genomes of chicory, endive, great burdock and yacon provide insights into Asteraceae paleo-polyploidization history and plant inulin production.</title>
        <authorList>
            <person name="Fan W."/>
            <person name="Wang S."/>
            <person name="Wang H."/>
            <person name="Wang A."/>
            <person name="Jiang F."/>
            <person name="Liu H."/>
            <person name="Zhao H."/>
            <person name="Xu D."/>
            <person name="Zhang Y."/>
        </authorList>
    </citation>
    <scope>NUCLEOTIDE SEQUENCE [LARGE SCALE GENOMIC DNA]</scope>
    <source>
        <strain evidence="2">cv. Punajuju</strain>
        <tissue evidence="1">Leaves</tissue>
    </source>
</reference>
<dbReference type="Proteomes" id="UP001055811">
    <property type="component" value="Linkage Group LG06"/>
</dbReference>
<sequence length="150" mass="17323">MASDCDMWGERRRIIFLFGATRPTFTRRDRSYLCRLHCVLPQFYDGVSAIDAGSSLRKPVSMWPGMYHSPVTYALWQARSIFDTPSTTGVDSITAETPSLSRTTIRYPFSSDYILREQYRNPWNGIRVGNLLEVSIRWVCTCRYLLPLPV</sequence>
<accession>A0ACB9BMB0</accession>
<evidence type="ECO:0000313" key="1">
    <source>
        <dbReference type="EMBL" id="KAI3723163.1"/>
    </source>
</evidence>
<gene>
    <name evidence="1" type="ORF">L2E82_34562</name>
</gene>
<protein>
    <submittedName>
        <fullName evidence="1">Uncharacterized protein</fullName>
    </submittedName>
</protein>